<evidence type="ECO:0000313" key="3">
    <source>
        <dbReference type="Proteomes" id="UP000258476"/>
    </source>
</evidence>
<dbReference type="NCBIfam" id="NF047333">
    <property type="entry name" value="Chlam_inc_CT214"/>
    <property type="match status" value="1"/>
</dbReference>
<proteinExistence type="predicted"/>
<dbReference type="EMBL" id="LS992154">
    <property type="protein sequence ID" value="SYX08980.1"/>
    <property type="molecule type" value="Genomic_DNA"/>
</dbReference>
<organism evidence="2 3">
    <name type="scientific">Chlamydia poikilotherma</name>
    <dbReference type="NCBI Taxonomy" id="1967783"/>
    <lineage>
        <taxon>Bacteria</taxon>
        <taxon>Pseudomonadati</taxon>
        <taxon>Chlamydiota</taxon>
        <taxon>Chlamydiia</taxon>
        <taxon>Chlamydiales</taxon>
        <taxon>Chlamydiaceae</taxon>
        <taxon>Chlamydia/Chlamydophila group</taxon>
        <taxon>Chlamydia</taxon>
    </lineage>
</organism>
<gene>
    <name evidence="2" type="ORF">C834K_0522</name>
</gene>
<accession>A0A3B0PPK5</accession>
<name>A0A3B0PPK5_9CHLA</name>
<keyword evidence="1" id="KW-1133">Transmembrane helix</keyword>
<dbReference type="AlphaFoldDB" id="A0A3B0PPK5"/>
<keyword evidence="3" id="KW-1185">Reference proteome</keyword>
<evidence type="ECO:0000256" key="1">
    <source>
        <dbReference type="SAM" id="Phobius"/>
    </source>
</evidence>
<dbReference type="RefSeq" id="WP_117274288.1">
    <property type="nucleotide sequence ID" value="NZ_LS992154.1"/>
</dbReference>
<dbReference type="KEGG" id="chla:C834K_0522"/>
<feature type="transmembrane region" description="Helical" evidence="1">
    <location>
        <begin position="29"/>
        <end position="51"/>
    </location>
</feature>
<sequence length="469" mass="53521">MVIFFSIIAVLAIVGVVLVGSNVLTSLIALLSFACIATSVSLIGLVLIFILNAEKRIFPKIVLPDEMEFSNEEQTFLQTLQKLSIPEQIKEREIPILSEGIPERVFISGTFYRENPEYRNNISTRVESLGTSLMNFANTFTKAVVHCGKESGNLIQGIVKEIKYLFIPSIHSRKKETSLCYCLQIWSELLMQHSFVDFIVLVLEKPDINRFLIENFIEIAESWRINHGDPAYICRALQSFNLWLYGLYMGEPCIDMLESYNPDLLTEDVRSYLESGNFVQLIFSRAEPDLRDKFAEFLEGSIQALAATECHKIRRGINSDGYIQNDPSLRSVIDNLNLRMSFCLNLPSFSSWNFRFALARNLNGIFNLNEFIIDNYYDLVANPFLLIELLHSHSKYQSFIQGLLIKAMPISHWKSLFKPMIVGLFSAGIANKRELEVMANHLGVSIEDLTDVISSNRFLEVLFSNLFEE</sequence>
<dbReference type="Proteomes" id="UP000258476">
    <property type="component" value="Chromosome"/>
</dbReference>
<evidence type="ECO:0000313" key="2">
    <source>
        <dbReference type="EMBL" id="SYX08980.1"/>
    </source>
</evidence>
<protein>
    <submittedName>
        <fullName evidence="2">Uncharacterized protein</fullName>
    </submittedName>
</protein>
<keyword evidence="1" id="KW-0812">Transmembrane</keyword>
<keyword evidence="1" id="KW-0472">Membrane</keyword>
<dbReference type="OrthoDB" id="17117at2"/>
<reference evidence="3" key="1">
    <citation type="submission" date="2017-11" db="EMBL/GenBank/DDBJ databases">
        <authorList>
            <person name="Seth-Smith MB H."/>
        </authorList>
    </citation>
    <scope>NUCLEOTIDE SEQUENCE [LARGE SCALE GENOMIC DNA]</scope>
</reference>